<dbReference type="InterPro" id="IPR035914">
    <property type="entry name" value="Sperma_CUB_dom_sf"/>
</dbReference>
<protein>
    <recommendedName>
        <fullName evidence="4">CUB domain-containing protein</fullName>
    </recommendedName>
</protein>
<evidence type="ECO:0000313" key="5">
    <source>
        <dbReference type="EMBL" id="KAK7092482.1"/>
    </source>
</evidence>
<keyword evidence="2 3" id="KW-1015">Disulfide bond</keyword>
<keyword evidence="1" id="KW-0677">Repeat</keyword>
<dbReference type="InterPro" id="IPR000859">
    <property type="entry name" value="CUB_dom"/>
</dbReference>
<feature type="disulfide bond" evidence="3">
    <location>
        <begin position="264"/>
        <end position="291"/>
    </location>
</feature>
<name>A0AAN9ASR7_9CAEN</name>
<dbReference type="SMART" id="SM00042">
    <property type="entry name" value="CUB"/>
    <property type="match status" value="2"/>
</dbReference>
<sequence>MSQHNVLFHFHSDDTIDSTSQGFYVRVSGVEPVPVEQNLNASSGLVTSPGYPALYANETDYKWNIVLLPYQSVTLNVSHYKSSVCSGYERLLVYYTDHRGSSTYTYLYCGRTGAVVVSYSNRMQLWLQAVSEVSNGQAFQAMWKTECRRSFSGASGTIMSPDSPNAYPTNLDCSYLITRDTGYYINLTFTSFALDSDLCNDYVQIFDGSSNSFPLLTSPLCGSSLPPVLLSTSNSLWIEFHSDGTTDPSSTGFVATYTSHIKECKSTTLTSINGFLASPGYPVQYAQFTYCVWTITVPFGIVELTFQDFAVGQKSTYDCYGAQVRVYDGENVDASTVIET</sequence>
<evidence type="ECO:0000256" key="2">
    <source>
        <dbReference type="ARBA" id="ARBA00023157"/>
    </source>
</evidence>
<evidence type="ECO:0000313" key="6">
    <source>
        <dbReference type="Proteomes" id="UP001374579"/>
    </source>
</evidence>
<comment type="caution">
    <text evidence="3">Lacks conserved residue(s) required for the propagation of feature annotation.</text>
</comment>
<dbReference type="Gene3D" id="2.60.120.290">
    <property type="entry name" value="Spermadhesin, CUB domain"/>
    <property type="match status" value="3"/>
</dbReference>
<gene>
    <name evidence="5" type="ORF">V1264_008220</name>
</gene>
<feature type="domain" description="CUB" evidence="4">
    <location>
        <begin position="35"/>
        <end position="146"/>
    </location>
</feature>
<dbReference type="EMBL" id="JBAMIC010000021">
    <property type="protein sequence ID" value="KAK7092482.1"/>
    <property type="molecule type" value="Genomic_DNA"/>
</dbReference>
<evidence type="ECO:0000259" key="4">
    <source>
        <dbReference type="PROSITE" id="PS01180"/>
    </source>
</evidence>
<reference evidence="5 6" key="1">
    <citation type="submission" date="2024-02" db="EMBL/GenBank/DDBJ databases">
        <title>Chromosome-scale genome assembly of the rough periwinkle Littorina saxatilis.</title>
        <authorList>
            <person name="De Jode A."/>
            <person name="Faria R."/>
            <person name="Formenti G."/>
            <person name="Sims Y."/>
            <person name="Smith T.P."/>
            <person name="Tracey A."/>
            <person name="Wood J.M.D."/>
            <person name="Zagrodzka Z.B."/>
            <person name="Johannesson K."/>
            <person name="Butlin R.K."/>
            <person name="Leder E.H."/>
        </authorList>
    </citation>
    <scope>NUCLEOTIDE SEQUENCE [LARGE SCALE GENOMIC DNA]</scope>
    <source>
        <strain evidence="5">Snail1</strain>
        <tissue evidence="5">Muscle</tissue>
    </source>
</reference>
<feature type="domain" description="CUB" evidence="4">
    <location>
        <begin position="264"/>
        <end position="340"/>
    </location>
</feature>
<comment type="caution">
    <text evidence="5">The sequence shown here is derived from an EMBL/GenBank/DDBJ whole genome shotgun (WGS) entry which is preliminary data.</text>
</comment>
<dbReference type="PROSITE" id="PS01180">
    <property type="entry name" value="CUB"/>
    <property type="match status" value="3"/>
</dbReference>
<dbReference type="AlphaFoldDB" id="A0AAN9ASR7"/>
<accession>A0AAN9ASR7</accession>
<evidence type="ECO:0000256" key="3">
    <source>
        <dbReference type="PROSITE-ProRule" id="PRU00059"/>
    </source>
</evidence>
<dbReference type="Pfam" id="PF00431">
    <property type="entry name" value="CUB"/>
    <property type="match status" value="3"/>
</dbReference>
<evidence type="ECO:0000256" key="1">
    <source>
        <dbReference type="ARBA" id="ARBA00022737"/>
    </source>
</evidence>
<dbReference type="Proteomes" id="UP001374579">
    <property type="component" value="Unassembled WGS sequence"/>
</dbReference>
<dbReference type="CDD" id="cd00041">
    <property type="entry name" value="CUB"/>
    <property type="match status" value="2"/>
</dbReference>
<proteinExistence type="predicted"/>
<feature type="domain" description="CUB" evidence="4">
    <location>
        <begin position="147"/>
        <end position="260"/>
    </location>
</feature>
<dbReference type="SUPFAM" id="SSF49854">
    <property type="entry name" value="Spermadhesin, CUB domain"/>
    <property type="match status" value="3"/>
</dbReference>
<keyword evidence="6" id="KW-1185">Reference proteome</keyword>
<dbReference type="PANTHER" id="PTHR24251">
    <property type="entry name" value="OVOCHYMASE-RELATED"/>
    <property type="match status" value="1"/>
</dbReference>
<dbReference type="PANTHER" id="PTHR24251:SF37">
    <property type="entry name" value="CUB DOMAIN-CONTAINING PROTEIN"/>
    <property type="match status" value="1"/>
</dbReference>
<dbReference type="FunFam" id="2.60.120.290:FF:000013">
    <property type="entry name" value="Membrane frizzled-related protein"/>
    <property type="match status" value="1"/>
</dbReference>
<organism evidence="5 6">
    <name type="scientific">Littorina saxatilis</name>
    <dbReference type="NCBI Taxonomy" id="31220"/>
    <lineage>
        <taxon>Eukaryota</taxon>
        <taxon>Metazoa</taxon>
        <taxon>Spiralia</taxon>
        <taxon>Lophotrochozoa</taxon>
        <taxon>Mollusca</taxon>
        <taxon>Gastropoda</taxon>
        <taxon>Caenogastropoda</taxon>
        <taxon>Littorinimorpha</taxon>
        <taxon>Littorinoidea</taxon>
        <taxon>Littorinidae</taxon>
        <taxon>Littorina</taxon>
    </lineage>
</organism>